<feature type="region of interest" description="Disordered" evidence="1">
    <location>
        <begin position="103"/>
        <end position="170"/>
    </location>
</feature>
<sequence>MSHPTSLPATSHEETSPSRPHTLHPRVTLPAQRPHTSHYLLLPATFPSDSLSCALLARLAARLQLLGFFTSPRQSIKNTFLIPHTYFGPRVVNKGHECRQAGDSDAEFDASHQRGVRGTAAADAAAEHHSRGSICPRRRGSEPQRPGHPATLASLRSTATGPNPVHRPLRSTALAPHDEHPAVLLIPPFLFLQIRVVARTCAITHRESSHEILLVLISLSCFKNSSHQTSSLFFFHKYGTRQRQDAHSTIFWKSFSPFFSVACLLPHQSYHLVHFSVAFLLPHQSLLNYAIIQSINSINKPVIKSFTSHTSSTFQNQFSQLRFCRCVFVEHLFLVLFPSLSLFISVEISQYMIILLQSEENTDQVFFIVSFSQIPESIPPTAFLQVCVCVLQSGKLTPLLPSKSLTRGDHLWHLPDMCHCRGFSLVLVVSVLNFGDASLKIMMSSSFRKNNYRTIKISNCNISDSLNFLTQYEKKGAWINNSPELEVRIPDLHFGCCCWNCDVSQMVPLNLISLLNLLCFPFLSFLPCLFSFRPALFLSTICSCPCLVRLLNISSLSLLCSQLISQSPSSVLLSFLNQNLHLNPKFHILLFSTEFVVLFLFPCFYRNQLFQSSNPLVVSPFPSASDSHLGVGCCTRRKKKYSHAGVRNKIPTNTGSQELCNAKLTKQQSTIPKPPKIAVIMLSLSNEKYLFCSIFNYSVEQGYQNIMAVFTNSFYANDNK</sequence>
<reference evidence="2 3" key="1">
    <citation type="submission" date="2015-08" db="EMBL/GenBank/DDBJ databases">
        <title>Next Generation Sequencing and Analysis of the Genome of Puccinia sorghi L Schw, the Causal Agent of Maize Common Rust.</title>
        <authorList>
            <person name="Rochi L."/>
            <person name="Burguener G."/>
            <person name="Darino M."/>
            <person name="Turjanski A."/>
            <person name="Kreff E."/>
            <person name="Dieguez M.J."/>
            <person name="Sacco F."/>
        </authorList>
    </citation>
    <scope>NUCLEOTIDE SEQUENCE [LARGE SCALE GENOMIC DNA]</scope>
    <source>
        <strain evidence="2 3">RO10H11247</strain>
    </source>
</reference>
<dbReference type="EMBL" id="LAVV01015425">
    <property type="protein sequence ID" value="KNZ43893.1"/>
    <property type="molecule type" value="Genomic_DNA"/>
</dbReference>
<gene>
    <name evidence="2" type="ORF">VP01_973g1</name>
</gene>
<keyword evidence="3" id="KW-1185">Reference proteome</keyword>
<accession>A0A0L6U5W1</accession>
<feature type="region of interest" description="Disordered" evidence="1">
    <location>
        <begin position="1"/>
        <end position="26"/>
    </location>
</feature>
<name>A0A0L6U5W1_9BASI</name>
<dbReference type="AlphaFoldDB" id="A0A0L6U5W1"/>
<evidence type="ECO:0000313" key="2">
    <source>
        <dbReference type="EMBL" id="KNZ43893.1"/>
    </source>
</evidence>
<proteinExistence type="predicted"/>
<dbReference type="VEuPathDB" id="FungiDB:VP01_973g1"/>
<evidence type="ECO:0000313" key="3">
    <source>
        <dbReference type="Proteomes" id="UP000037035"/>
    </source>
</evidence>
<protein>
    <submittedName>
        <fullName evidence="2">Uncharacterized protein</fullName>
    </submittedName>
</protein>
<dbReference type="Proteomes" id="UP000037035">
    <property type="component" value="Unassembled WGS sequence"/>
</dbReference>
<evidence type="ECO:0000256" key="1">
    <source>
        <dbReference type="SAM" id="MobiDB-lite"/>
    </source>
</evidence>
<organism evidence="2 3">
    <name type="scientific">Puccinia sorghi</name>
    <dbReference type="NCBI Taxonomy" id="27349"/>
    <lineage>
        <taxon>Eukaryota</taxon>
        <taxon>Fungi</taxon>
        <taxon>Dikarya</taxon>
        <taxon>Basidiomycota</taxon>
        <taxon>Pucciniomycotina</taxon>
        <taxon>Pucciniomycetes</taxon>
        <taxon>Pucciniales</taxon>
        <taxon>Pucciniaceae</taxon>
        <taxon>Puccinia</taxon>
    </lineage>
</organism>
<comment type="caution">
    <text evidence="2">The sequence shown here is derived from an EMBL/GenBank/DDBJ whole genome shotgun (WGS) entry which is preliminary data.</text>
</comment>